<comment type="subcellular location">
    <subcellularLocation>
        <location evidence="1">Cell outer membrane</location>
    </subcellularLocation>
</comment>
<dbReference type="GO" id="GO:0009279">
    <property type="term" value="C:cell outer membrane"/>
    <property type="evidence" value="ECO:0007669"/>
    <property type="project" value="UniProtKB-SubCell"/>
</dbReference>
<evidence type="ECO:0000313" key="8">
    <source>
        <dbReference type="Proteomes" id="UP000284006"/>
    </source>
</evidence>
<dbReference type="RefSeq" id="WP_119812222.1">
    <property type="nucleotide sequence ID" value="NZ_QYUP01000144.1"/>
</dbReference>
<dbReference type="AlphaFoldDB" id="A0A418XGT6"/>
<dbReference type="PANTHER" id="PTHR38776">
    <property type="entry name" value="MLTA-INTERACTING PROTEIN-RELATED"/>
    <property type="match status" value="1"/>
</dbReference>
<keyword evidence="8" id="KW-1185">Reference proteome</keyword>
<evidence type="ECO:0000256" key="2">
    <source>
        <dbReference type="ARBA" id="ARBA00005722"/>
    </source>
</evidence>
<dbReference type="Pfam" id="PF06629">
    <property type="entry name" value="MipA"/>
    <property type="match status" value="1"/>
</dbReference>
<keyword evidence="4" id="KW-0472">Membrane</keyword>
<feature type="signal peptide" evidence="6">
    <location>
        <begin position="1"/>
        <end position="26"/>
    </location>
</feature>
<proteinExistence type="inferred from homology"/>
<evidence type="ECO:0000256" key="6">
    <source>
        <dbReference type="SAM" id="SignalP"/>
    </source>
</evidence>
<organism evidence="7 8">
    <name type="scientific">Massilia cavernae</name>
    <dbReference type="NCBI Taxonomy" id="2320864"/>
    <lineage>
        <taxon>Bacteria</taxon>
        <taxon>Pseudomonadati</taxon>
        <taxon>Pseudomonadota</taxon>
        <taxon>Betaproteobacteria</taxon>
        <taxon>Burkholderiales</taxon>
        <taxon>Oxalobacteraceae</taxon>
        <taxon>Telluria group</taxon>
        <taxon>Massilia</taxon>
    </lineage>
</organism>
<evidence type="ECO:0000256" key="1">
    <source>
        <dbReference type="ARBA" id="ARBA00004442"/>
    </source>
</evidence>
<dbReference type="Proteomes" id="UP000284006">
    <property type="component" value="Unassembled WGS sequence"/>
</dbReference>
<keyword evidence="5" id="KW-0998">Cell outer membrane</keyword>
<evidence type="ECO:0000256" key="4">
    <source>
        <dbReference type="ARBA" id="ARBA00023136"/>
    </source>
</evidence>
<sequence>MRPVNFYLTHALAAGALLSSCAAALAQTPKPLWELGVVGGGVSTPAYPGSADRSSRGLVLPYLVYRGKIFRSDESGIGARLFRSDVAEFDVGFAASLPARSDDVEARRGMPSLGTLVEFGPRLKWTLSRPTQGSRVRADLPLRTVIEGRGGLRNRGWTFAPRVIYEADDLGNGWSGSAHVGLVAANDKLNDYFYGVRPEFAAAARPAYDAKAGLVLARAGGSLERQINPGLRMFGYLWYENYALSANDASPLLKKDSGVSGGIGFIWTFARSARSAND</sequence>
<dbReference type="InterPro" id="IPR010583">
    <property type="entry name" value="MipA"/>
</dbReference>
<protein>
    <submittedName>
        <fullName evidence="7">MipA/OmpV family protein</fullName>
    </submittedName>
</protein>
<evidence type="ECO:0000256" key="5">
    <source>
        <dbReference type="ARBA" id="ARBA00023237"/>
    </source>
</evidence>
<evidence type="ECO:0000256" key="3">
    <source>
        <dbReference type="ARBA" id="ARBA00022729"/>
    </source>
</evidence>
<comment type="similarity">
    <text evidence="2">Belongs to the MipA/OmpV family.</text>
</comment>
<dbReference type="PROSITE" id="PS51257">
    <property type="entry name" value="PROKAR_LIPOPROTEIN"/>
    <property type="match status" value="1"/>
</dbReference>
<dbReference type="PANTHER" id="PTHR38776:SF1">
    <property type="entry name" value="MLTA-INTERACTING PROTEIN-RELATED"/>
    <property type="match status" value="1"/>
</dbReference>
<name>A0A418XGT6_9BURK</name>
<comment type="caution">
    <text evidence="7">The sequence shown here is derived from an EMBL/GenBank/DDBJ whole genome shotgun (WGS) entry which is preliminary data.</text>
</comment>
<reference evidence="7 8" key="1">
    <citation type="submission" date="2018-09" db="EMBL/GenBank/DDBJ databases">
        <authorList>
            <person name="Zhu H."/>
        </authorList>
    </citation>
    <scope>NUCLEOTIDE SEQUENCE [LARGE SCALE GENOMIC DNA]</scope>
    <source>
        <strain evidence="7 8">K1S02-61</strain>
    </source>
</reference>
<feature type="chain" id="PRO_5019164488" evidence="6">
    <location>
        <begin position="27"/>
        <end position="278"/>
    </location>
</feature>
<dbReference type="OrthoDB" id="5290976at2"/>
<evidence type="ECO:0000313" key="7">
    <source>
        <dbReference type="EMBL" id="RJG11661.1"/>
    </source>
</evidence>
<keyword evidence="3 6" id="KW-0732">Signal</keyword>
<accession>A0A418XGT6</accession>
<gene>
    <name evidence="7" type="ORF">D3872_18620</name>
</gene>
<dbReference type="EMBL" id="QYUP01000144">
    <property type="protein sequence ID" value="RJG11661.1"/>
    <property type="molecule type" value="Genomic_DNA"/>
</dbReference>